<dbReference type="OrthoDB" id="9807496at2"/>
<evidence type="ECO:0000313" key="3">
    <source>
        <dbReference type="EMBL" id="SDJ77173.1"/>
    </source>
</evidence>
<keyword evidence="2" id="KW-0732">Signal</keyword>
<dbReference type="EMBL" id="FNFO01000001">
    <property type="protein sequence ID" value="SDJ77173.1"/>
    <property type="molecule type" value="Genomic_DNA"/>
</dbReference>
<proteinExistence type="predicted"/>
<dbReference type="Proteomes" id="UP000198510">
    <property type="component" value="Unassembled WGS sequence"/>
</dbReference>
<organism evidence="3 4">
    <name type="scientific">Catalinimonas alkaloidigena</name>
    <dbReference type="NCBI Taxonomy" id="1075417"/>
    <lineage>
        <taxon>Bacteria</taxon>
        <taxon>Pseudomonadati</taxon>
        <taxon>Bacteroidota</taxon>
        <taxon>Cytophagia</taxon>
        <taxon>Cytophagales</taxon>
        <taxon>Catalimonadaceae</taxon>
        <taxon>Catalinimonas</taxon>
    </lineage>
</organism>
<evidence type="ECO:0000313" key="4">
    <source>
        <dbReference type="Proteomes" id="UP000198510"/>
    </source>
</evidence>
<evidence type="ECO:0000256" key="2">
    <source>
        <dbReference type="SAM" id="SignalP"/>
    </source>
</evidence>
<evidence type="ECO:0008006" key="5">
    <source>
        <dbReference type="Google" id="ProtNLM"/>
    </source>
</evidence>
<sequence>MNRTIALGALLLWLGTGTLLAKEVPGKNNPGDKPTSAPPPPATPLADEPCAPFASTSRAELDINRVRALVLNGGDMWWNLEDAPRYEVPKQDDPTQPKKHSLFAGAVWIGGREARTGNLLVSAQTYRQGNQTSYWPGPLNDQGITANDTCVVWNRHFKVSAATIDDFIADYTDDIEPEAIPDEIRYWPGRGNLFMLELFEKGADWANHMNRSLAPFVDVDGDGIYNPQNGDYPRIRGDQSIWWIMNDAGGTKDLGEGTGGAAIGMEVKVEAFAYSTNDYVDFMTFYEQTLINKGSRTVEETYMGQWVDPDLGNYDDDFVGCDVERGLGICYNGDELDEGIRGYGENPPSIGVDFFEGPRADPNDGIDNDRDCLIDEGEDGVDNDGDGEIDEEDEKELIIMSNFLYYNNDFNPINGNPENITHYFNYLRSIWKNGNRVTYDGKDGTTQNAALPSAAFMFPGESDLETGWGLGGTCQTPVNNPNVNYRWDENYIDRGAGKNVPADRRFLQSAGPFTLEPGATNRITIGVVWARANSGGATGSFNALLAADDLAQRLFDRNFEFLDGPNAPDLAITELDQELIITITPDTFSIVPGGPQVTTESYVEYDNATANIPGVEDPYYRFQGYRLYQLRDNTVSTSEVNDATKARLVLQADLRDDITTLINYEFDPTVGQEVPVLKVSGENNGLARTVRITQDLFASGESQLVNYKRYYYTIVAYAANGDPLNPTPYLEGRNNGQAYTAIPHKTEFTDGGLVLNAIYGTQVDITRLFGVGSGGQTLELVEGQEAQMLSPDNNYRVQELTYRAGNAPVVVKVYDPRRVTEAEFQLDLYSRLVYDKTATNYQPQVGDTLISTGNYTNPSLGGGSRVSQIPQTAGVAVVRRIRTTEETDRYRSLEVDVLNDEVGGTFVLTYDSILTRQSTNDPEVFIGYTRAPQPFIKKGNPAQSASCAAFDLHDYWELTNLTTGVVLPSQKRVSEFDEQLVPDYGISILVQNVRDPGYLVFENTGNGFRDARFRFSNDERPWLNLIPDGVADGGVDWLLSDDSPLLNSRDQVSYSYDPNLVYKSVLDGRVAPYLLVESVNEYDEEEGTSGGSYPLPSASTNVSALNKLNNVDIVITADKSLWSRVPVLQTDLRANSAPISAYRLNRSTLPSLNSDFAPSGEQSPYDPSRPSTGMSWFPGYAIDLDKGVRLNLMFAESREADPAQGDNLQWQPTTAADGGRNFVYITNTPYDQGRALERYLDSLEFTTLSKRATFGQEMSAFYQRNVTWVFNPRQNGQYDFLDSDARIQLRVDKAFRSYPTGDATQPRYFFTTQGIAAQRGQVEVAKTALDLVRAVPNPYYAYSDYETTQLDNRVRFTNLPQRCVLTIFTANGTLIRQLRKDDNTTFLDWDLRNRENLPIASGMYLIHVDAFELGERVIKWFGINRPADLDSF</sequence>
<feature type="signal peptide" evidence="2">
    <location>
        <begin position="1"/>
        <end position="21"/>
    </location>
</feature>
<reference evidence="3 4" key="1">
    <citation type="submission" date="2016-10" db="EMBL/GenBank/DDBJ databases">
        <authorList>
            <person name="de Groot N.N."/>
        </authorList>
    </citation>
    <scope>NUCLEOTIDE SEQUENCE [LARGE SCALE GENOMIC DNA]</scope>
    <source>
        <strain evidence="3 4">DSM 25186</strain>
    </source>
</reference>
<dbReference type="STRING" id="1075417.SAMN05421823_10173"/>
<feature type="region of interest" description="Disordered" evidence="1">
    <location>
        <begin position="24"/>
        <end position="51"/>
    </location>
</feature>
<feature type="chain" id="PRO_5011466832" description="Por secretion system C-terminal sorting domain-containing protein" evidence="2">
    <location>
        <begin position="22"/>
        <end position="1432"/>
    </location>
</feature>
<dbReference type="RefSeq" id="WP_143017041.1">
    <property type="nucleotide sequence ID" value="NZ_FNFO01000001.1"/>
</dbReference>
<keyword evidence="4" id="KW-1185">Reference proteome</keyword>
<name>A0A1G8WG74_9BACT</name>
<protein>
    <recommendedName>
        <fullName evidence="5">Por secretion system C-terminal sorting domain-containing protein</fullName>
    </recommendedName>
</protein>
<evidence type="ECO:0000256" key="1">
    <source>
        <dbReference type="SAM" id="MobiDB-lite"/>
    </source>
</evidence>
<accession>A0A1G8WG74</accession>
<gene>
    <name evidence="3" type="ORF">SAMN05421823_10173</name>
</gene>